<sequence>MVQLGLVEPLWSQESTLECLRAAQGCLPVASHKGALAAQSGREREAAKLVQHLLKSLAKQSTLEQGLQAPKVSSETEVEDIEVEDALSYEEQTLRHQSQLLQHEAAASEATQASLDQQVAMLRLKKQSLQLVLASAPDSSHPPPSSGEADALLRTIKALGSDIASDQDNIVALEQQLQLLRNSCEAVYTSNQEIEDQAATVRADIASQPVPNLEEKTAELLKADVELQDTEACLLSEVEKWQAMSDRELLLQARLQKLLLALNAAKALTGDCQQQAAAKAKDLELSQVQRENLLAQQVMIRGEERRLRSTVTQERALAQRTLAQIDASSRALQLGQSNLHSAQHSLAAEQIARKESLAADQQRLAQLQQQVEPVKKDVEVLLMEAYQNSSQGPVQAQLLAALVEDCDALEAEQAFLKRAELAHADAMRLEAAARSKASHHAAQQHHLAEEAKASIEAGRPIIKATETLSHEHQKEAIKVRHLCKLLCQQRNSSLHFAKAMREQAEREVGEQTVLQTQLNAFEALTREKGAAAAEHQAAKVRALSERNKLQQTLISVTRESRQAVEHQHLEASGAAALKAGLAADEACIHVLGNRAQATRLSTVALQKAVERQQLSAVGLRDQLGDFERVHELGVGELAAVEDAVRTLHRRQAEVDRCVHLHRRTLPNMGALDTQVAVLKTKVMLEQAHAAELSSQLELPRVQRPGAATSEPPAGEARDHAAQIRVQAQVLQQRLEAQEARLVAGTAALEEATGLADHLLDHAARHHADNHRMTAQASQVQAKLSESVRAMKAYAGEMSMYKVSLAGQKATRTSLRIQAERLTLGVQDYQ</sequence>
<proteinExistence type="predicted"/>
<dbReference type="AlphaFoldDB" id="A0AAW1PGI9"/>
<accession>A0AAW1PGI9</accession>
<organism evidence="2 3">
    <name type="scientific">Symbiochloris irregularis</name>
    <dbReference type="NCBI Taxonomy" id="706552"/>
    <lineage>
        <taxon>Eukaryota</taxon>
        <taxon>Viridiplantae</taxon>
        <taxon>Chlorophyta</taxon>
        <taxon>core chlorophytes</taxon>
        <taxon>Trebouxiophyceae</taxon>
        <taxon>Trebouxiales</taxon>
        <taxon>Trebouxiaceae</taxon>
        <taxon>Symbiochloris</taxon>
    </lineage>
</organism>
<feature type="region of interest" description="Disordered" evidence="1">
    <location>
        <begin position="695"/>
        <end position="718"/>
    </location>
</feature>
<keyword evidence="3" id="KW-1185">Reference proteome</keyword>
<gene>
    <name evidence="2" type="ORF">WJX73_001820</name>
</gene>
<comment type="caution">
    <text evidence="2">The sequence shown here is derived from an EMBL/GenBank/DDBJ whole genome shotgun (WGS) entry which is preliminary data.</text>
</comment>
<evidence type="ECO:0000256" key="1">
    <source>
        <dbReference type="SAM" id="MobiDB-lite"/>
    </source>
</evidence>
<dbReference type="EMBL" id="JALJOQ010000029">
    <property type="protein sequence ID" value="KAK9807917.1"/>
    <property type="molecule type" value="Genomic_DNA"/>
</dbReference>
<dbReference type="Proteomes" id="UP001465755">
    <property type="component" value="Unassembled WGS sequence"/>
</dbReference>
<reference evidence="2 3" key="1">
    <citation type="journal article" date="2024" name="Nat. Commun.">
        <title>Phylogenomics reveals the evolutionary origins of lichenization in chlorophyte algae.</title>
        <authorList>
            <person name="Puginier C."/>
            <person name="Libourel C."/>
            <person name="Otte J."/>
            <person name="Skaloud P."/>
            <person name="Haon M."/>
            <person name="Grisel S."/>
            <person name="Petersen M."/>
            <person name="Berrin J.G."/>
            <person name="Delaux P.M."/>
            <person name="Dal Grande F."/>
            <person name="Keller J."/>
        </authorList>
    </citation>
    <scope>NUCLEOTIDE SEQUENCE [LARGE SCALE GENOMIC DNA]</scope>
    <source>
        <strain evidence="2 3">SAG 2036</strain>
    </source>
</reference>
<protein>
    <submittedName>
        <fullName evidence="2">Uncharacterized protein</fullName>
    </submittedName>
</protein>
<name>A0AAW1PGI9_9CHLO</name>
<evidence type="ECO:0000313" key="2">
    <source>
        <dbReference type="EMBL" id="KAK9807917.1"/>
    </source>
</evidence>
<evidence type="ECO:0000313" key="3">
    <source>
        <dbReference type="Proteomes" id="UP001465755"/>
    </source>
</evidence>